<dbReference type="InterPro" id="IPR005007">
    <property type="entry name" value="Poxvirus_L3/FP4"/>
</dbReference>
<evidence type="ECO:0000313" key="3">
    <source>
        <dbReference type="EMBL" id="QAV38088.1"/>
    </source>
</evidence>
<feature type="compositionally biased region" description="Basic and acidic residues" evidence="1">
    <location>
        <begin position="7"/>
        <end position="27"/>
    </location>
</feature>
<evidence type="ECO:0000256" key="1">
    <source>
        <dbReference type="SAM" id="MobiDB-lite"/>
    </source>
</evidence>
<evidence type="ECO:0000313" key="2">
    <source>
        <dbReference type="EMBL" id="ADK63697.1"/>
    </source>
</evidence>
<organism evidence="2 5">
    <name type="scientific">Myxoma virus</name>
    <dbReference type="NCBI Taxonomy" id="10273"/>
    <lineage>
        <taxon>Viruses</taxon>
        <taxon>Varidnaviria</taxon>
        <taxon>Bamfordvirae</taxon>
        <taxon>Nucleocytoviricota</taxon>
        <taxon>Pokkesviricetes</taxon>
        <taxon>Chitovirales</taxon>
        <taxon>Poxviridae</taxon>
        <taxon>Chordopoxvirinae</taxon>
        <taxon>Leporipoxvirus</taxon>
        <taxon>Leporipoxvirus myxoma</taxon>
    </lineage>
</organism>
<dbReference type="Proteomes" id="UP000158288">
    <property type="component" value="Segment"/>
</dbReference>
<reference evidence="3 6" key="2">
    <citation type="journal article" date="2019" name="J. Virol.">
        <title>Punctuated evolution of myxoma virus: rapid and disjunct evolution of a recent viral lineage in Australia.</title>
        <authorList>
            <person name="Eden J.-S."/>
            <person name="Kerr P.J."/>
            <person name="Holmes E.C."/>
        </authorList>
    </citation>
    <scope>NUCLEOTIDE SEQUENCE [LARGE SCALE GENOMIC DNA]</scope>
    <source>
        <strain evidence="4">MYXV/AUS/1949</strain>
        <strain evidence="3">SLS/AUS/1956</strain>
    </source>
</reference>
<dbReference type="EMBL" id="GQ409969">
    <property type="protein sequence ID" value="ADK63697.1"/>
    <property type="molecule type" value="Genomic_DNA"/>
</dbReference>
<reference evidence="2 5" key="1">
    <citation type="journal article" date="2011" name="Emerg. Infect. Dis.">
        <title>Genome sequence of SG33 strain and recombination between wild-type and vaccine myxoma viruses.</title>
        <authorList>
            <person name="Camus-Bouclainville C."/>
            <person name="Gretillat M."/>
            <person name="Py R."/>
            <person name="Gelfi J."/>
            <person name="Guerin J.L."/>
            <person name="Bertagnoli S."/>
        </authorList>
    </citation>
    <scope>NUCLEOTIDE SEQUENCE [LARGE SCALE GENOMIC DNA]</scope>
    <source>
        <strain evidence="2">SG33</strain>
    </source>
</reference>
<proteinExistence type="predicted"/>
<evidence type="ECO:0000313" key="5">
    <source>
        <dbReference type="Proteomes" id="UP000158288"/>
    </source>
</evidence>
<dbReference type="EMBL" id="MK388116">
    <property type="protein sequence ID" value="QAV38257.1"/>
    <property type="molecule type" value="Genomic_DNA"/>
</dbReference>
<sequence>MKANNRYQDKHYEKNATDKPRKEHNEPVKTCGYDDFITQRLNLHERESRDLECNAAVVNCMLKQAGKEETECWIELSSLVRYRKALGFPLLRGYKQFSYGKMLYFEQFKHATVEKLTPQTLNVTEAILFQIVVILYSMYKKEIYADEFVFELVTIPRSTFHISINQLVFDVCTDKLVVLSLCTRPYKAKLPQSCYLNYIHWFNTTAKKSYETSNYFFEWLIKNHLRYLHKDGVDLFKIRKRTVSGPRINRFVDPGTIVLVARDDMFVAGITLTNVSISDNVRILFSLDGGNILEIDDFSIYDVYSHGEFFIRSQLTSILI</sequence>
<accession>E2CZV2</accession>
<evidence type="ECO:0000313" key="4">
    <source>
        <dbReference type="EMBL" id="QAV38257.1"/>
    </source>
</evidence>
<evidence type="ECO:0000313" key="6">
    <source>
        <dbReference type="Proteomes" id="UP000294008"/>
    </source>
</evidence>
<feature type="region of interest" description="Disordered" evidence="1">
    <location>
        <begin position="1"/>
        <end position="27"/>
    </location>
</feature>
<dbReference type="Proteomes" id="UP000291359">
    <property type="component" value="Segment"/>
</dbReference>
<gene>
    <name evidence="2" type="primary">m057L</name>
</gene>
<dbReference type="Proteomes" id="UP000294008">
    <property type="component" value="Genome"/>
</dbReference>
<dbReference type="Pfam" id="PF03339">
    <property type="entry name" value="Pox_L3_FP4"/>
    <property type="match status" value="1"/>
</dbReference>
<name>E2CZV2_9POXV</name>
<dbReference type="EMBL" id="MK388115">
    <property type="protein sequence ID" value="QAV38088.1"/>
    <property type="molecule type" value="Genomic_DNA"/>
</dbReference>
<protein>
    <submittedName>
        <fullName evidence="3">M057L</fullName>
    </submittedName>
    <submittedName>
        <fullName evidence="2">M57L</fullName>
    </submittedName>
</protein>